<comment type="caution">
    <text evidence="1">The sequence shown here is derived from an EMBL/GenBank/DDBJ whole genome shotgun (WGS) entry which is preliminary data.</text>
</comment>
<name>A0A540N2B2_MALBA</name>
<evidence type="ECO:0000313" key="2">
    <source>
        <dbReference type="Proteomes" id="UP000315295"/>
    </source>
</evidence>
<protein>
    <submittedName>
        <fullName evidence="1">Uncharacterized protein</fullName>
    </submittedName>
</protein>
<sequence>MDLSSAMAVQSWIVVMRSSTESRVMRNWPSRTRLELLSRVVCSRVKPIVFSDLELL</sequence>
<dbReference type="Proteomes" id="UP000315295">
    <property type="component" value="Unassembled WGS sequence"/>
</dbReference>
<dbReference type="EMBL" id="VIEB01000128">
    <property type="protein sequence ID" value="TQE05154.1"/>
    <property type="molecule type" value="Genomic_DNA"/>
</dbReference>
<dbReference type="AlphaFoldDB" id="A0A540N2B2"/>
<gene>
    <name evidence="1" type="ORF">C1H46_009306</name>
</gene>
<keyword evidence="2" id="KW-1185">Reference proteome</keyword>
<organism evidence="1 2">
    <name type="scientific">Malus baccata</name>
    <name type="common">Siberian crab apple</name>
    <name type="synonym">Pyrus baccata</name>
    <dbReference type="NCBI Taxonomy" id="106549"/>
    <lineage>
        <taxon>Eukaryota</taxon>
        <taxon>Viridiplantae</taxon>
        <taxon>Streptophyta</taxon>
        <taxon>Embryophyta</taxon>
        <taxon>Tracheophyta</taxon>
        <taxon>Spermatophyta</taxon>
        <taxon>Magnoliopsida</taxon>
        <taxon>eudicotyledons</taxon>
        <taxon>Gunneridae</taxon>
        <taxon>Pentapetalae</taxon>
        <taxon>rosids</taxon>
        <taxon>fabids</taxon>
        <taxon>Rosales</taxon>
        <taxon>Rosaceae</taxon>
        <taxon>Amygdaloideae</taxon>
        <taxon>Maleae</taxon>
        <taxon>Malus</taxon>
    </lineage>
</organism>
<proteinExistence type="predicted"/>
<accession>A0A540N2B2</accession>
<evidence type="ECO:0000313" key="1">
    <source>
        <dbReference type="EMBL" id="TQE05154.1"/>
    </source>
</evidence>
<reference evidence="1 2" key="1">
    <citation type="journal article" date="2019" name="G3 (Bethesda)">
        <title>Sequencing of a Wild Apple (Malus baccata) Genome Unravels the Differences Between Cultivated and Wild Apple Species Regarding Disease Resistance and Cold Tolerance.</title>
        <authorList>
            <person name="Chen X."/>
        </authorList>
    </citation>
    <scope>NUCLEOTIDE SEQUENCE [LARGE SCALE GENOMIC DNA]</scope>
    <source>
        <strain evidence="2">cv. Shandingzi</strain>
        <tissue evidence="1">Leaves</tissue>
    </source>
</reference>